<keyword evidence="3" id="KW-1185">Reference proteome</keyword>
<dbReference type="EMBL" id="BMLV01000001">
    <property type="protein sequence ID" value="GGP02178.1"/>
    <property type="molecule type" value="Genomic_DNA"/>
</dbReference>
<gene>
    <name evidence="2" type="ORF">GCM10010992_05520</name>
</gene>
<evidence type="ECO:0000313" key="2">
    <source>
        <dbReference type="EMBL" id="GGP02178.1"/>
    </source>
</evidence>
<dbReference type="Proteomes" id="UP000620064">
    <property type="component" value="Unassembled WGS sequence"/>
</dbReference>
<evidence type="ECO:0000313" key="3">
    <source>
        <dbReference type="Proteomes" id="UP000620064"/>
    </source>
</evidence>
<evidence type="ECO:0000256" key="1">
    <source>
        <dbReference type="SAM" id="SignalP"/>
    </source>
</evidence>
<keyword evidence="1" id="KW-0732">Signal</keyword>
<accession>A0ABQ2NHJ5</accession>
<dbReference type="PROSITE" id="PS51257">
    <property type="entry name" value="PROKAR_LIPOPROTEIN"/>
    <property type="match status" value="1"/>
</dbReference>
<protein>
    <recommendedName>
        <fullName evidence="4">Outer membrane protein beta-barrel domain-containing protein</fullName>
    </recommendedName>
</protein>
<feature type="signal peptide" evidence="1">
    <location>
        <begin position="1"/>
        <end position="23"/>
    </location>
</feature>
<dbReference type="RefSeq" id="WP_188616553.1">
    <property type="nucleotide sequence ID" value="NZ_BMLV01000001.1"/>
</dbReference>
<comment type="caution">
    <text evidence="2">The sequence shown here is derived from an EMBL/GenBank/DDBJ whole genome shotgun (WGS) entry which is preliminary data.</text>
</comment>
<organism evidence="2 3">
    <name type="scientific">Cloacibacterium rupense</name>
    <dbReference type="NCBI Taxonomy" id="517423"/>
    <lineage>
        <taxon>Bacteria</taxon>
        <taxon>Pseudomonadati</taxon>
        <taxon>Bacteroidota</taxon>
        <taxon>Flavobacteriia</taxon>
        <taxon>Flavobacteriales</taxon>
        <taxon>Weeksellaceae</taxon>
    </lineage>
</organism>
<feature type="chain" id="PRO_5046298159" description="Outer membrane protein beta-barrel domain-containing protein" evidence="1">
    <location>
        <begin position="24"/>
        <end position="166"/>
    </location>
</feature>
<reference evidence="3" key="1">
    <citation type="journal article" date="2019" name="Int. J. Syst. Evol. Microbiol.">
        <title>The Global Catalogue of Microorganisms (GCM) 10K type strain sequencing project: providing services to taxonomists for standard genome sequencing and annotation.</title>
        <authorList>
            <consortium name="The Broad Institute Genomics Platform"/>
            <consortium name="The Broad Institute Genome Sequencing Center for Infectious Disease"/>
            <person name="Wu L."/>
            <person name="Ma J."/>
        </authorList>
    </citation>
    <scope>NUCLEOTIDE SEQUENCE [LARGE SCALE GENOMIC DNA]</scope>
    <source>
        <strain evidence="3">CGMCC 1.7656</strain>
    </source>
</reference>
<evidence type="ECO:0008006" key="4">
    <source>
        <dbReference type="Google" id="ProtNLM"/>
    </source>
</evidence>
<sequence length="166" mass="18319">MKKIISGLSFLAILFLSCNLSKAQLYDFAIGGQVDTGVGESLVGVSAKWQPTRFIGIEFGGNYGGGYTVVQLIPQFVYTVSEQTDGLAFYLGAGPSYITGGHPEKLKTFNIVGTAGAEFELVDFPISFFADWRPRLYQKEPGFYNTMQIKKGFEPGRFSFGLRYTF</sequence>
<proteinExistence type="predicted"/>
<name>A0ABQ2NHJ5_9FLAO</name>